<dbReference type="PROSITE" id="PS00018">
    <property type="entry name" value="EF_HAND_1"/>
    <property type="match status" value="1"/>
</dbReference>
<dbReference type="Gene3D" id="1.10.238.10">
    <property type="entry name" value="EF-hand"/>
    <property type="match status" value="1"/>
</dbReference>
<organism evidence="4 5">
    <name type="scientific">Sphingomonas rosea</name>
    <dbReference type="NCBI Taxonomy" id="335605"/>
    <lineage>
        <taxon>Bacteria</taxon>
        <taxon>Pseudomonadati</taxon>
        <taxon>Pseudomonadota</taxon>
        <taxon>Alphaproteobacteria</taxon>
        <taxon>Sphingomonadales</taxon>
        <taxon>Sphingomonadaceae</taxon>
        <taxon>Sphingomonas</taxon>
    </lineage>
</organism>
<dbReference type="Gene3D" id="1.10.10.10">
    <property type="entry name" value="Winged helix-like DNA-binding domain superfamily/Winged helix DNA-binding domain"/>
    <property type="match status" value="1"/>
</dbReference>
<keyword evidence="2" id="KW-0812">Transmembrane</keyword>
<dbReference type="InterPro" id="IPR016032">
    <property type="entry name" value="Sig_transdc_resp-reg_C-effctor"/>
</dbReference>
<evidence type="ECO:0000256" key="2">
    <source>
        <dbReference type="SAM" id="Phobius"/>
    </source>
</evidence>
<dbReference type="InterPro" id="IPR011992">
    <property type="entry name" value="EF-hand-dom_pair"/>
</dbReference>
<dbReference type="EMBL" id="BAABBR010000001">
    <property type="protein sequence ID" value="GAA4036851.1"/>
    <property type="molecule type" value="Genomic_DNA"/>
</dbReference>
<dbReference type="SUPFAM" id="SSF46894">
    <property type="entry name" value="C-terminal effector domain of the bipartite response regulators"/>
    <property type="match status" value="1"/>
</dbReference>
<name>A0ABP7U6H3_9SPHN</name>
<comment type="caution">
    <text evidence="4">The sequence shown here is derived from an EMBL/GenBank/DDBJ whole genome shotgun (WGS) entry which is preliminary data.</text>
</comment>
<dbReference type="InterPro" id="IPR000792">
    <property type="entry name" value="Tscrpt_reg_LuxR_C"/>
</dbReference>
<evidence type="ECO:0000313" key="4">
    <source>
        <dbReference type="EMBL" id="GAA4036851.1"/>
    </source>
</evidence>
<dbReference type="RefSeq" id="WP_344696626.1">
    <property type="nucleotide sequence ID" value="NZ_BAABBR010000001.1"/>
</dbReference>
<feature type="transmembrane region" description="Helical" evidence="2">
    <location>
        <begin position="114"/>
        <end position="137"/>
    </location>
</feature>
<evidence type="ECO:0000256" key="1">
    <source>
        <dbReference type="SAM" id="MobiDB-lite"/>
    </source>
</evidence>
<feature type="domain" description="EF-hand" evidence="3">
    <location>
        <begin position="161"/>
        <end position="196"/>
    </location>
</feature>
<dbReference type="Pfam" id="PF13202">
    <property type="entry name" value="EF-hand_5"/>
    <property type="match status" value="1"/>
</dbReference>
<reference evidence="5" key="1">
    <citation type="journal article" date="2019" name="Int. J. Syst. Evol. Microbiol.">
        <title>The Global Catalogue of Microorganisms (GCM) 10K type strain sequencing project: providing services to taxonomists for standard genome sequencing and annotation.</title>
        <authorList>
            <consortium name="The Broad Institute Genomics Platform"/>
            <consortium name="The Broad Institute Genome Sequencing Center for Infectious Disease"/>
            <person name="Wu L."/>
            <person name="Ma J."/>
        </authorList>
    </citation>
    <scope>NUCLEOTIDE SEQUENCE [LARGE SCALE GENOMIC DNA]</scope>
    <source>
        <strain evidence="5">JCM 17564</strain>
    </source>
</reference>
<dbReference type="InterPro" id="IPR036388">
    <property type="entry name" value="WH-like_DNA-bd_sf"/>
</dbReference>
<keyword evidence="2" id="KW-0472">Membrane</keyword>
<dbReference type="InterPro" id="IPR002048">
    <property type="entry name" value="EF_hand_dom"/>
</dbReference>
<dbReference type="SUPFAM" id="SSF47473">
    <property type="entry name" value="EF-hand"/>
    <property type="match status" value="1"/>
</dbReference>
<sequence length="239" mass="25538">MATTPAPLSDEQQQRIASLTAKERECLRGWLDHRTAKELAIEHGISHHAVEKRLKSARDRLGVATSIEAARLLEAFERYGRPASGPPELSSFPSSGQQEASAGVAGSAPKRRRIAFILMGVCLMTLCLFALLLSAGVSLDAGAAATQSVTTIDKRTAPPGALDAAFDAAFRNLDKDGSGFLEGKELSEGKLRVARTMPGKNGTSPTQAINLSDWNRNGDNRLSPEEFRVGMNGLAGQLR</sequence>
<dbReference type="Proteomes" id="UP001424459">
    <property type="component" value="Unassembled WGS sequence"/>
</dbReference>
<dbReference type="SMART" id="SM00421">
    <property type="entry name" value="HTH_LUXR"/>
    <property type="match status" value="1"/>
</dbReference>
<feature type="compositionally biased region" description="Polar residues" evidence="1">
    <location>
        <begin position="201"/>
        <end position="215"/>
    </location>
</feature>
<feature type="compositionally biased region" description="Polar residues" evidence="1">
    <location>
        <begin position="91"/>
        <end position="100"/>
    </location>
</feature>
<evidence type="ECO:0000259" key="3">
    <source>
        <dbReference type="PROSITE" id="PS50222"/>
    </source>
</evidence>
<dbReference type="InterPro" id="IPR018247">
    <property type="entry name" value="EF_Hand_1_Ca_BS"/>
</dbReference>
<accession>A0ABP7U6H3</accession>
<keyword evidence="2" id="KW-1133">Transmembrane helix</keyword>
<dbReference type="PROSITE" id="PS50222">
    <property type="entry name" value="EF_HAND_2"/>
    <property type="match status" value="1"/>
</dbReference>
<feature type="region of interest" description="Disordered" evidence="1">
    <location>
        <begin position="84"/>
        <end position="104"/>
    </location>
</feature>
<protein>
    <recommendedName>
        <fullName evidence="3">EF-hand domain-containing protein</fullName>
    </recommendedName>
</protein>
<keyword evidence="5" id="KW-1185">Reference proteome</keyword>
<gene>
    <name evidence="4" type="ORF">GCM10022281_16820</name>
</gene>
<feature type="region of interest" description="Disordered" evidence="1">
    <location>
        <begin position="195"/>
        <end position="215"/>
    </location>
</feature>
<evidence type="ECO:0000313" key="5">
    <source>
        <dbReference type="Proteomes" id="UP001424459"/>
    </source>
</evidence>
<proteinExistence type="predicted"/>